<keyword evidence="2" id="KW-0805">Transcription regulation</keyword>
<keyword evidence="4" id="KW-0539">Nucleus</keyword>
<dbReference type="CDD" id="cd22908">
    <property type="entry name" value="HFD_NFYC-like"/>
    <property type="match status" value="1"/>
</dbReference>
<evidence type="ECO:0000256" key="1">
    <source>
        <dbReference type="ARBA" id="ARBA00004123"/>
    </source>
</evidence>
<accession>A0A061D914</accession>
<dbReference type="SUPFAM" id="SSF47113">
    <property type="entry name" value="Histone-fold"/>
    <property type="match status" value="1"/>
</dbReference>
<evidence type="ECO:0000256" key="5">
    <source>
        <dbReference type="ARBA" id="ARBA00038129"/>
    </source>
</evidence>
<dbReference type="RefSeq" id="XP_012767565.1">
    <property type="nucleotide sequence ID" value="XM_012912111.1"/>
</dbReference>
<evidence type="ECO:0000256" key="4">
    <source>
        <dbReference type="ARBA" id="ARBA00023242"/>
    </source>
</evidence>
<dbReference type="GO" id="GO:0003677">
    <property type="term" value="F:DNA binding"/>
    <property type="evidence" value="ECO:0007669"/>
    <property type="project" value="InterPro"/>
</dbReference>
<gene>
    <name evidence="7" type="ORF">BBBOND_0205370</name>
</gene>
<protein>
    <submittedName>
        <fullName evidence="7">Histone-like transcription factor (CBF/NF-Y) and archaeal histone domain containing protein, putative</fullName>
    </submittedName>
</protein>
<dbReference type="InterPro" id="IPR009072">
    <property type="entry name" value="Histone-fold"/>
</dbReference>
<evidence type="ECO:0000256" key="3">
    <source>
        <dbReference type="ARBA" id="ARBA00023163"/>
    </source>
</evidence>
<dbReference type="PANTHER" id="PTHR10252">
    <property type="entry name" value="HISTONE-LIKE TRANSCRIPTION FACTOR CCAAT-RELATED"/>
    <property type="match status" value="1"/>
</dbReference>
<dbReference type="AlphaFoldDB" id="A0A061D914"/>
<evidence type="ECO:0000259" key="6">
    <source>
        <dbReference type="Pfam" id="PF00125"/>
    </source>
</evidence>
<comment type="subcellular location">
    <subcellularLocation>
        <location evidence="1">Nucleus</location>
    </subcellularLocation>
</comment>
<dbReference type="VEuPathDB" id="PiroplasmaDB:BBBOND_0205370"/>
<evidence type="ECO:0000313" key="8">
    <source>
        <dbReference type="Proteomes" id="UP000033188"/>
    </source>
</evidence>
<keyword evidence="3" id="KW-0804">Transcription</keyword>
<evidence type="ECO:0000256" key="2">
    <source>
        <dbReference type="ARBA" id="ARBA00023015"/>
    </source>
</evidence>
<dbReference type="GeneID" id="24563920"/>
<name>A0A061D914_BABBI</name>
<proteinExistence type="inferred from homology"/>
<sequence length="299" mass="33397">MADYADFEHRGEHIGWQVGQNEHFVLDGSCLVGDVGSTNKGFHLPVARIKKIMKEGEHPGMIASDAPILLAKACEMLIRDLTLQSWYCTLTTRRCTLQRQDVAAAIFKNSIYNFMLDVFKPEELYPKLEPKTDNMIQYDAVMNVNDGIGYSISPNVTKPRDSYVQSHGAIVQTHNAIYQRGSNRYIPNQAAQGQMVNAPISQFIPCHGMPAINTMIHYSKSVPSSGHVMQNGHVAKIPMQVIHSAKSHAIIPGTLTYAEGSLLSEHPTNQTSQGQMPYVQHRYTAPQENITPRSYQQPY</sequence>
<dbReference type="EMBL" id="LK391708">
    <property type="protein sequence ID" value="CDR95379.1"/>
    <property type="molecule type" value="Genomic_DNA"/>
</dbReference>
<dbReference type="STRING" id="5866.A0A061D914"/>
<dbReference type="GO" id="GO:0046982">
    <property type="term" value="F:protein heterodimerization activity"/>
    <property type="evidence" value="ECO:0007669"/>
    <property type="project" value="InterPro"/>
</dbReference>
<dbReference type="Proteomes" id="UP000033188">
    <property type="component" value="Chromosome 2"/>
</dbReference>
<reference evidence="8" key="1">
    <citation type="submission" date="2014-06" db="EMBL/GenBank/DDBJ databases">
        <authorList>
            <person name="Aslett M."/>
            <person name="De Silva N."/>
        </authorList>
    </citation>
    <scope>NUCLEOTIDE SEQUENCE [LARGE SCALE GENOMIC DNA]</scope>
    <source>
        <strain evidence="8">Bond</strain>
    </source>
</reference>
<dbReference type="Pfam" id="PF00125">
    <property type="entry name" value="Histone"/>
    <property type="match status" value="1"/>
</dbReference>
<comment type="similarity">
    <text evidence="5">Belongs to the NFYC/HAP5 subunit family.</text>
</comment>
<dbReference type="GO" id="GO:0005634">
    <property type="term" value="C:nucleus"/>
    <property type="evidence" value="ECO:0007669"/>
    <property type="project" value="UniProtKB-SubCell"/>
</dbReference>
<dbReference type="KEGG" id="bbig:BBBOND_0205370"/>
<dbReference type="OrthoDB" id="1272441at2759"/>
<dbReference type="InterPro" id="IPR050568">
    <property type="entry name" value="Transcr_DNA_Rep_Reg"/>
</dbReference>
<organism evidence="7 8">
    <name type="scientific">Babesia bigemina</name>
    <dbReference type="NCBI Taxonomy" id="5866"/>
    <lineage>
        <taxon>Eukaryota</taxon>
        <taxon>Sar</taxon>
        <taxon>Alveolata</taxon>
        <taxon>Apicomplexa</taxon>
        <taxon>Aconoidasida</taxon>
        <taxon>Piroplasmida</taxon>
        <taxon>Babesiidae</taxon>
        <taxon>Babesia</taxon>
    </lineage>
</organism>
<dbReference type="InterPro" id="IPR007125">
    <property type="entry name" value="H2A/H2B/H3"/>
</dbReference>
<feature type="domain" description="Core Histone H2A/H2B/H3" evidence="6">
    <location>
        <begin position="39"/>
        <end position="106"/>
    </location>
</feature>
<evidence type="ECO:0000313" key="7">
    <source>
        <dbReference type="EMBL" id="CDR95379.1"/>
    </source>
</evidence>
<keyword evidence="8" id="KW-1185">Reference proteome</keyword>
<dbReference type="Gene3D" id="1.10.20.10">
    <property type="entry name" value="Histone, subunit A"/>
    <property type="match status" value="1"/>
</dbReference>